<evidence type="ECO:0000259" key="3">
    <source>
        <dbReference type="Pfam" id="PF01557"/>
    </source>
</evidence>
<organism evidence="4 5">
    <name type="scientific">Rhodococcus baikonurensis</name>
    <dbReference type="NCBI Taxonomy" id="172041"/>
    <lineage>
        <taxon>Bacteria</taxon>
        <taxon>Bacillati</taxon>
        <taxon>Actinomycetota</taxon>
        <taxon>Actinomycetes</taxon>
        <taxon>Mycobacteriales</taxon>
        <taxon>Nocardiaceae</taxon>
        <taxon>Rhodococcus</taxon>
        <taxon>Rhodococcus erythropolis group</taxon>
    </lineage>
</organism>
<keyword evidence="4" id="KW-0378">Hydrolase</keyword>
<protein>
    <submittedName>
        <fullName evidence="4">Fumarylacetoacetate hydrolase family protein</fullName>
    </submittedName>
</protein>
<dbReference type="PANTHER" id="PTHR42796">
    <property type="entry name" value="FUMARYLACETOACETATE HYDROLASE DOMAIN-CONTAINING PROTEIN 2A-RELATED"/>
    <property type="match status" value="1"/>
</dbReference>
<reference evidence="4 5" key="1">
    <citation type="submission" date="2024-09" db="EMBL/GenBank/DDBJ databases">
        <authorList>
            <person name="Sun Q."/>
            <person name="Mori K."/>
        </authorList>
    </citation>
    <scope>NUCLEOTIDE SEQUENCE [LARGE SCALE GENOMIC DNA]</scope>
    <source>
        <strain evidence="4 5">JCM 11411</strain>
    </source>
</reference>
<proteinExistence type="inferred from homology"/>
<dbReference type="InterPro" id="IPR051121">
    <property type="entry name" value="FAH"/>
</dbReference>
<feature type="domain" description="Fumarylacetoacetase-like C-terminal" evidence="3">
    <location>
        <begin position="101"/>
        <end position="278"/>
    </location>
</feature>
<gene>
    <name evidence="4" type="ORF">ACFFQ6_34575</name>
</gene>
<dbReference type="SUPFAM" id="SSF56529">
    <property type="entry name" value="FAH"/>
    <property type="match status" value="1"/>
</dbReference>
<evidence type="ECO:0000313" key="5">
    <source>
        <dbReference type="Proteomes" id="UP001589587"/>
    </source>
</evidence>
<evidence type="ECO:0000313" key="4">
    <source>
        <dbReference type="EMBL" id="MFB9784830.1"/>
    </source>
</evidence>
<dbReference type="RefSeq" id="WP_366238533.1">
    <property type="nucleotide sequence ID" value="NZ_JBHMAS010000097.1"/>
</dbReference>
<dbReference type="GO" id="GO:0016787">
    <property type="term" value="F:hydrolase activity"/>
    <property type="evidence" value="ECO:0007669"/>
    <property type="project" value="UniProtKB-KW"/>
</dbReference>
<dbReference type="EMBL" id="JBHMAS010000097">
    <property type="protein sequence ID" value="MFB9784830.1"/>
    <property type="molecule type" value="Genomic_DNA"/>
</dbReference>
<evidence type="ECO:0000256" key="1">
    <source>
        <dbReference type="ARBA" id="ARBA00010211"/>
    </source>
</evidence>
<dbReference type="Proteomes" id="UP001589587">
    <property type="component" value="Unassembled WGS sequence"/>
</dbReference>
<keyword evidence="2" id="KW-0479">Metal-binding</keyword>
<keyword evidence="5" id="KW-1185">Reference proteome</keyword>
<sequence length="310" mass="33496">MNQAIWRLDLAGTTQLARGDIASGPTELLPPELTIDQLLTRPDGLHKALTTETSGPVPDSATIAAPVENQRIWASGVTFERSRTARKEESTNSDVYDAVYDAERPELFFKALGTEVRGPNDRICVRPDSTWNVPEPELGLVIASTGDIVGYTIGNDVSSRSIEGENPLYLPQAKVYEGSCAIGPALIPITEAPDWNSITISLTITRDGRDIFTDSVPLSRMRRTPGELRNWLLRSVKLPHGAVLLTGTSIVPPDEITLLPGDQSTIAITGLGHLTNTVEILDLPNAFDTKRRVAGQLDADLGTGHTNGSR</sequence>
<dbReference type="PANTHER" id="PTHR42796:SF7">
    <property type="entry name" value="2-DEHYDRO-3-DEOXY-D-ARABINONATE DEHYDRATASE"/>
    <property type="match status" value="1"/>
</dbReference>
<name>A0ABV5XQU3_9NOCA</name>
<accession>A0ABV5XQU3</accession>
<comment type="similarity">
    <text evidence="1">Belongs to the FAH family.</text>
</comment>
<dbReference type="InterPro" id="IPR011234">
    <property type="entry name" value="Fumarylacetoacetase-like_C"/>
</dbReference>
<dbReference type="InterPro" id="IPR036663">
    <property type="entry name" value="Fumarylacetoacetase_C_sf"/>
</dbReference>
<comment type="caution">
    <text evidence="4">The sequence shown here is derived from an EMBL/GenBank/DDBJ whole genome shotgun (WGS) entry which is preliminary data.</text>
</comment>
<dbReference type="Pfam" id="PF01557">
    <property type="entry name" value="FAA_hydrolase"/>
    <property type="match status" value="1"/>
</dbReference>
<evidence type="ECO:0000256" key="2">
    <source>
        <dbReference type="ARBA" id="ARBA00022723"/>
    </source>
</evidence>
<dbReference type="Gene3D" id="3.90.850.10">
    <property type="entry name" value="Fumarylacetoacetase-like, C-terminal domain"/>
    <property type="match status" value="1"/>
</dbReference>